<feature type="compositionally biased region" description="Basic and acidic residues" evidence="1">
    <location>
        <begin position="49"/>
        <end position="66"/>
    </location>
</feature>
<feature type="compositionally biased region" description="Basic and acidic residues" evidence="1">
    <location>
        <begin position="24"/>
        <end position="41"/>
    </location>
</feature>
<reference evidence="2" key="1">
    <citation type="submission" date="2024-06" db="EMBL/GenBank/DDBJ databases">
        <authorList>
            <person name="Fan A."/>
            <person name="Zhang F.Y."/>
            <person name="Zhang L."/>
        </authorList>
    </citation>
    <scope>NUCLEOTIDE SEQUENCE</scope>
    <source>
        <strain evidence="2">Y61</strain>
    </source>
</reference>
<dbReference type="EMBL" id="CP159510">
    <property type="protein sequence ID" value="XCJ16538.1"/>
    <property type="molecule type" value="Genomic_DNA"/>
</dbReference>
<dbReference type="RefSeq" id="WP_129929831.1">
    <property type="nucleotide sequence ID" value="NZ_CP159510.1"/>
</dbReference>
<feature type="compositionally biased region" description="Basic and acidic residues" evidence="1">
    <location>
        <begin position="80"/>
        <end position="102"/>
    </location>
</feature>
<sequence>MSFVGIIIAVIAFIFYIARSVEKQNENERKRRQERRGRIEPGKMIPVSDSKDQIPDQPVQEKKPEPESETVPDLPASSEWQKKMLEASRRLEKAGAGKEGPPDKPFPAKKPESPGPGDWIHQPERVRQAFILSECIGKPRALRPHRFYKRPYTR</sequence>
<protein>
    <submittedName>
        <fullName evidence="2">Uncharacterized protein</fullName>
    </submittedName>
</protein>
<dbReference type="AlphaFoldDB" id="A0AAU8IEA2"/>
<proteinExistence type="predicted"/>
<gene>
    <name evidence="2" type="ORF">ABNN70_12910</name>
</gene>
<organism evidence="2">
    <name type="scientific">Sporolactobacillus sp. Y61</name>
    <dbReference type="NCBI Taxonomy" id="3160863"/>
    <lineage>
        <taxon>Bacteria</taxon>
        <taxon>Bacillati</taxon>
        <taxon>Bacillota</taxon>
        <taxon>Bacilli</taxon>
        <taxon>Bacillales</taxon>
        <taxon>Sporolactobacillaceae</taxon>
        <taxon>Sporolactobacillus</taxon>
    </lineage>
</organism>
<feature type="region of interest" description="Disordered" evidence="1">
    <location>
        <begin position="24"/>
        <end position="122"/>
    </location>
</feature>
<accession>A0AAU8IEA2</accession>
<name>A0AAU8IEA2_9BACL</name>
<evidence type="ECO:0000256" key="1">
    <source>
        <dbReference type="SAM" id="MobiDB-lite"/>
    </source>
</evidence>
<evidence type="ECO:0000313" key="2">
    <source>
        <dbReference type="EMBL" id="XCJ16538.1"/>
    </source>
</evidence>